<protein>
    <submittedName>
        <fullName evidence="8">Major facilitator superfamily MFS_1</fullName>
    </submittedName>
</protein>
<feature type="transmembrane region" description="Helical" evidence="6">
    <location>
        <begin position="109"/>
        <end position="131"/>
    </location>
</feature>
<dbReference type="AlphaFoldDB" id="A9WJD4"/>
<evidence type="ECO:0000256" key="6">
    <source>
        <dbReference type="SAM" id="Phobius"/>
    </source>
</evidence>
<dbReference type="PANTHER" id="PTHR23526">
    <property type="entry name" value="INTEGRAL MEMBRANE TRANSPORT PROTEIN-RELATED"/>
    <property type="match status" value="1"/>
</dbReference>
<feature type="transmembrane region" description="Helical" evidence="6">
    <location>
        <begin position="137"/>
        <end position="156"/>
    </location>
</feature>
<dbReference type="RefSeq" id="WP_012257067.1">
    <property type="nucleotide sequence ID" value="NC_010175.1"/>
</dbReference>
<feature type="transmembrane region" description="Helical" evidence="6">
    <location>
        <begin position="262"/>
        <end position="280"/>
    </location>
</feature>
<evidence type="ECO:0000256" key="1">
    <source>
        <dbReference type="ARBA" id="ARBA00004651"/>
    </source>
</evidence>
<dbReference type="HOGENOM" id="CLU_025379_2_1_0"/>
<dbReference type="InterPro" id="IPR020846">
    <property type="entry name" value="MFS_dom"/>
</dbReference>
<feature type="transmembrane region" description="Helical" evidence="6">
    <location>
        <begin position="427"/>
        <end position="448"/>
    </location>
</feature>
<dbReference type="Pfam" id="PF07690">
    <property type="entry name" value="MFS_1"/>
    <property type="match status" value="1"/>
</dbReference>
<dbReference type="GO" id="GO:0022857">
    <property type="term" value="F:transmembrane transporter activity"/>
    <property type="evidence" value="ECO:0007669"/>
    <property type="project" value="InterPro"/>
</dbReference>
<sequence length="452" mass="47879">MTSANSTTVQATSVQPTEQSGSSLPGNTSSLVPSEVRRGLLISIWEGAIANIHISITGAIGGSVFLSGFALLLGANNFQLGLLGALPFIGQMFQFLSAYLEARFANRRAIVLFSALAGRLVWALLLCLPFTGWPATWQLTVFFVALGFSYGLNGMAGNAWMSWMSDLVPPNRRGSYFGVRNTVAGISAMVSVYLAGLTLDHFRAQGAEAHGYALIFGVAVLAAFGAAVLIARQPEPPLQPQPWQGVGSFLFDPLRDTAFRRFTVLATGWALVTGIAAPFFNAYGLTTLQLDFSLLALTGIVTSAVALFFSPLVGWLMDRYGYRVVVTACVMGTIPLPLGWILSTPDNILPLWLTSIFSGVFWPGVNQGLGNLLMERAPAAQRGVAVAIFSLLTGLGTLIASLIGGALGQVLTGTTLMLGPLAVHGLAALFVITMIGRMAMVGAFWRVLAGNR</sequence>
<evidence type="ECO:0000256" key="2">
    <source>
        <dbReference type="ARBA" id="ARBA00022692"/>
    </source>
</evidence>
<reference evidence="9" key="1">
    <citation type="journal article" date="2011" name="BMC Genomics">
        <title>Complete genome sequence of the filamentous anoxygenic phototrophic bacterium Chloroflexus aurantiacus.</title>
        <authorList>
            <person name="Tang K.H."/>
            <person name="Barry K."/>
            <person name="Chertkov O."/>
            <person name="Dalin E."/>
            <person name="Han C.S."/>
            <person name="Hauser L.J."/>
            <person name="Honchak B.M."/>
            <person name="Karbach L.E."/>
            <person name="Land M.L."/>
            <person name="Lapidus A."/>
            <person name="Larimer F.W."/>
            <person name="Mikhailova N."/>
            <person name="Pitluck S."/>
            <person name="Pierson B.K."/>
            <person name="Blankenship R.E."/>
        </authorList>
    </citation>
    <scope>NUCLEOTIDE SEQUENCE [LARGE SCALE GENOMIC DNA]</scope>
    <source>
        <strain evidence="9">ATCC 29366 / DSM 635 / J-10-fl</strain>
    </source>
</reference>
<evidence type="ECO:0000313" key="9">
    <source>
        <dbReference type="Proteomes" id="UP000002008"/>
    </source>
</evidence>
<feature type="transmembrane region" description="Helical" evidence="6">
    <location>
        <begin position="177"/>
        <end position="199"/>
    </location>
</feature>
<gene>
    <name evidence="8" type="ordered locus">Caur_1181</name>
</gene>
<comment type="subcellular location">
    <subcellularLocation>
        <location evidence="1">Cell membrane</location>
        <topology evidence="1">Multi-pass membrane protein</topology>
    </subcellularLocation>
</comment>
<keyword evidence="2 6" id="KW-0812">Transmembrane</keyword>
<dbReference type="InterPro" id="IPR011701">
    <property type="entry name" value="MFS"/>
</dbReference>
<dbReference type="Gene3D" id="1.20.1250.20">
    <property type="entry name" value="MFS general substrate transporter like domains"/>
    <property type="match status" value="2"/>
</dbReference>
<dbReference type="KEGG" id="cau:Caur_1181"/>
<dbReference type="SUPFAM" id="SSF103473">
    <property type="entry name" value="MFS general substrate transporter"/>
    <property type="match status" value="1"/>
</dbReference>
<dbReference type="Proteomes" id="UP000002008">
    <property type="component" value="Chromosome"/>
</dbReference>
<dbReference type="InterPro" id="IPR036259">
    <property type="entry name" value="MFS_trans_sf"/>
</dbReference>
<feature type="region of interest" description="Disordered" evidence="5">
    <location>
        <begin position="1"/>
        <end position="30"/>
    </location>
</feature>
<feature type="transmembrane region" description="Helical" evidence="6">
    <location>
        <begin position="211"/>
        <end position="231"/>
    </location>
</feature>
<organism evidence="8 9">
    <name type="scientific">Chloroflexus aurantiacus (strain ATCC 29366 / DSM 635 / J-10-fl)</name>
    <dbReference type="NCBI Taxonomy" id="324602"/>
    <lineage>
        <taxon>Bacteria</taxon>
        <taxon>Bacillati</taxon>
        <taxon>Chloroflexota</taxon>
        <taxon>Chloroflexia</taxon>
        <taxon>Chloroflexales</taxon>
        <taxon>Chloroflexineae</taxon>
        <taxon>Chloroflexaceae</taxon>
        <taxon>Chloroflexus</taxon>
    </lineage>
</organism>
<dbReference type="PATRIC" id="fig|324602.8.peg.1352"/>
<dbReference type="GO" id="GO:0005886">
    <property type="term" value="C:plasma membrane"/>
    <property type="evidence" value="ECO:0007669"/>
    <property type="project" value="UniProtKB-SubCell"/>
</dbReference>
<feature type="transmembrane region" description="Helical" evidence="6">
    <location>
        <begin position="78"/>
        <end position="97"/>
    </location>
</feature>
<evidence type="ECO:0000256" key="5">
    <source>
        <dbReference type="SAM" id="MobiDB-lite"/>
    </source>
</evidence>
<evidence type="ECO:0000256" key="4">
    <source>
        <dbReference type="ARBA" id="ARBA00023136"/>
    </source>
</evidence>
<dbReference type="EnsemblBacteria" id="ABY34411">
    <property type="protein sequence ID" value="ABY34411"/>
    <property type="gene ID" value="Caur_1181"/>
</dbReference>
<feature type="transmembrane region" description="Helical" evidence="6">
    <location>
        <begin position="292"/>
        <end position="313"/>
    </location>
</feature>
<feature type="domain" description="Major facilitator superfamily (MFS) profile" evidence="7">
    <location>
        <begin position="39"/>
        <end position="437"/>
    </location>
</feature>
<dbReference type="InParanoid" id="A9WJD4"/>
<dbReference type="PANTHER" id="PTHR23526:SF2">
    <property type="entry name" value="MAJOR FACILITATOR SUPERFAMILY (MFS) PROFILE DOMAIN-CONTAINING PROTEIN"/>
    <property type="match status" value="1"/>
</dbReference>
<feature type="transmembrane region" description="Helical" evidence="6">
    <location>
        <begin position="348"/>
        <end position="365"/>
    </location>
</feature>
<evidence type="ECO:0000313" key="8">
    <source>
        <dbReference type="EMBL" id="ABY34411.1"/>
    </source>
</evidence>
<feature type="transmembrane region" description="Helical" evidence="6">
    <location>
        <begin position="386"/>
        <end position="407"/>
    </location>
</feature>
<keyword evidence="4 6" id="KW-0472">Membrane</keyword>
<proteinExistence type="predicted"/>
<dbReference type="PROSITE" id="PS50850">
    <property type="entry name" value="MFS"/>
    <property type="match status" value="1"/>
</dbReference>
<evidence type="ECO:0000259" key="7">
    <source>
        <dbReference type="PROSITE" id="PS50850"/>
    </source>
</evidence>
<dbReference type="InterPro" id="IPR052528">
    <property type="entry name" value="Sugar_transport-like"/>
</dbReference>
<accession>A9WJD4</accession>
<dbReference type="eggNOG" id="COG2211">
    <property type="taxonomic scope" value="Bacteria"/>
</dbReference>
<feature type="transmembrane region" description="Helical" evidence="6">
    <location>
        <begin position="320"/>
        <end position="342"/>
    </location>
</feature>
<keyword evidence="3 6" id="KW-1133">Transmembrane helix</keyword>
<feature type="transmembrane region" description="Helical" evidence="6">
    <location>
        <begin position="48"/>
        <end position="72"/>
    </location>
</feature>
<keyword evidence="9" id="KW-1185">Reference proteome</keyword>
<dbReference type="EMBL" id="CP000909">
    <property type="protein sequence ID" value="ABY34411.1"/>
    <property type="molecule type" value="Genomic_DNA"/>
</dbReference>
<evidence type="ECO:0000256" key="3">
    <source>
        <dbReference type="ARBA" id="ARBA00022989"/>
    </source>
</evidence>
<name>A9WJD4_CHLAA</name>